<comment type="similarity">
    <text evidence="8">Belongs to the ATPase delta chain family.</text>
</comment>
<evidence type="ECO:0000256" key="3">
    <source>
        <dbReference type="ARBA" id="ARBA00022781"/>
    </source>
</evidence>
<comment type="function">
    <text evidence="8">This protein is part of the stalk that links CF(0) to CF(1). It either transmits conformational changes from CF(0) to CF(1) or is implicated in proton conduction.</text>
</comment>
<dbReference type="RefSeq" id="WP_025386711.1">
    <property type="nucleotide sequence ID" value="NZ_LCUA01000014.1"/>
</dbReference>
<dbReference type="PROSITE" id="PS00389">
    <property type="entry name" value="ATPASE_DELTA"/>
    <property type="match status" value="1"/>
</dbReference>
<evidence type="ECO:0000256" key="1">
    <source>
        <dbReference type="ARBA" id="ARBA00004370"/>
    </source>
</evidence>
<evidence type="ECO:0000256" key="6">
    <source>
        <dbReference type="ARBA" id="ARBA00023196"/>
    </source>
</evidence>
<dbReference type="Proteomes" id="UP000054858">
    <property type="component" value="Unassembled WGS sequence"/>
</dbReference>
<dbReference type="InterPro" id="IPR000711">
    <property type="entry name" value="ATPase_OSCP/dsu"/>
</dbReference>
<keyword evidence="3 8" id="KW-0375">Hydrogen ion transport</keyword>
<comment type="caution">
    <text evidence="9">The sequence shown here is derived from an EMBL/GenBank/DDBJ whole genome shotgun (WGS) entry which is preliminary data.</text>
</comment>
<proteinExistence type="inferred from homology"/>
<gene>
    <name evidence="8" type="primary">atpH</name>
    <name evidence="9" type="ORF">Loak_1364</name>
</gene>
<dbReference type="GO" id="GO:0005886">
    <property type="term" value="C:plasma membrane"/>
    <property type="evidence" value="ECO:0007669"/>
    <property type="project" value="UniProtKB-SubCell"/>
</dbReference>
<dbReference type="SUPFAM" id="SSF47928">
    <property type="entry name" value="N-terminal domain of the delta subunit of the F1F0-ATP synthase"/>
    <property type="match status" value="1"/>
</dbReference>
<organism evidence="9 10">
    <name type="scientific">Legionella oakridgensis</name>
    <dbReference type="NCBI Taxonomy" id="29423"/>
    <lineage>
        <taxon>Bacteria</taxon>
        <taxon>Pseudomonadati</taxon>
        <taxon>Pseudomonadota</taxon>
        <taxon>Gammaproteobacteria</taxon>
        <taxon>Legionellales</taxon>
        <taxon>Legionellaceae</taxon>
        <taxon>Legionella</taxon>
    </lineage>
</organism>
<keyword evidence="5 8" id="KW-0472">Membrane</keyword>
<comment type="function">
    <text evidence="8">F(1)F(0) ATP synthase produces ATP from ADP in the presence of a proton or sodium gradient. F-type ATPases consist of two structural domains, F(1) containing the extramembraneous catalytic core and F(0) containing the membrane proton channel, linked together by a central stalk and a peripheral stalk. During catalysis, ATP synthesis in the catalytic domain of F(1) is coupled via a rotary mechanism of the central stalk subunits to proton translocation.</text>
</comment>
<evidence type="ECO:0000256" key="4">
    <source>
        <dbReference type="ARBA" id="ARBA00023065"/>
    </source>
</evidence>
<dbReference type="EMBL" id="LNYP01000028">
    <property type="protein sequence ID" value="KTD38419.1"/>
    <property type="molecule type" value="Genomic_DNA"/>
</dbReference>
<evidence type="ECO:0000256" key="8">
    <source>
        <dbReference type="HAMAP-Rule" id="MF_01416"/>
    </source>
</evidence>
<evidence type="ECO:0000313" key="9">
    <source>
        <dbReference type="EMBL" id="KTD38419.1"/>
    </source>
</evidence>
<dbReference type="PANTHER" id="PTHR11910">
    <property type="entry name" value="ATP SYNTHASE DELTA CHAIN"/>
    <property type="match status" value="1"/>
</dbReference>
<keyword evidence="4 8" id="KW-0406">Ion transport</keyword>
<dbReference type="GO" id="GO:0045259">
    <property type="term" value="C:proton-transporting ATP synthase complex"/>
    <property type="evidence" value="ECO:0007669"/>
    <property type="project" value="UniProtKB-KW"/>
</dbReference>
<dbReference type="InterPro" id="IPR020781">
    <property type="entry name" value="ATPase_OSCP/d_CS"/>
</dbReference>
<evidence type="ECO:0000256" key="2">
    <source>
        <dbReference type="ARBA" id="ARBA00022448"/>
    </source>
</evidence>
<keyword evidence="6 8" id="KW-0139">CF(1)</keyword>
<evidence type="ECO:0000256" key="5">
    <source>
        <dbReference type="ARBA" id="ARBA00023136"/>
    </source>
</evidence>
<dbReference type="AlphaFoldDB" id="A0A0W0X1G1"/>
<dbReference type="GO" id="GO:0046933">
    <property type="term" value="F:proton-transporting ATP synthase activity, rotational mechanism"/>
    <property type="evidence" value="ECO:0007669"/>
    <property type="project" value="UniProtKB-UniRule"/>
</dbReference>
<evidence type="ECO:0000256" key="7">
    <source>
        <dbReference type="ARBA" id="ARBA00023310"/>
    </source>
</evidence>
<dbReference type="NCBIfam" id="TIGR01145">
    <property type="entry name" value="ATP_synt_delta"/>
    <property type="match status" value="1"/>
</dbReference>
<keyword evidence="8" id="KW-1003">Cell membrane</keyword>
<keyword evidence="7 8" id="KW-0066">ATP synthesis</keyword>
<reference evidence="9 10" key="1">
    <citation type="submission" date="2015-11" db="EMBL/GenBank/DDBJ databases">
        <title>Genomic analysis of 38 Legionella species identifies large and diverse effector repertoires.</title>
        <authorList>
            <person name="Burstein D."/>
            <person name="Amaro F."/>
            <person name="Zusman T."/>
            <person name="Lifshitz Z."/>
            <person name="Cohen O."/>
            <person name="Gilbert J.A."/>
            <person name="Pupko T."/>
            <person name="Shuman H.A."/>
            <person name="Segal G."/>
        </authorList>
    </citation>
    <scope>NUCLEOTIDE SEQUENCE [LARGE SCALE GENOMIC DNA]</scope>
    <source>
        <strain evidence="9 10">Oak Ridge-10</strain>
    </source>
</reference>
<protein>
    <recommendedName>
        <fullName evidence="8">ATP synthase subunit delta</fullName>
    </recommendedName>
    <alternativeName>
        <fullName evidence="8">ATP synthase F(1) sector subunit delta</fullName>
    </alternativeName>
    <alternativeName>
        <fullName evidence="8">F-type ATPase subunit delta</fullName>
        <shortName evidence="8">F-ATPase subunit delta</shortName>
    </alternativeName>
</protein>
<dbReference type="NCBIfam" id="NF004402">
    <property type="entry name" value="PRK05758.2-2"/>
    <property type="match status" value="1"/>
</dbReference>
<dbReference type="PRINTS" id="PR00125">
    <property type="entry name" value="ATPASEDELTA"/>
</dbReference>
<comment type="subcellular location">
    <subcellularLocation>
        <location evidence="8">Cell membrane</location>
        <topology evidence="8">Peripheral membrane protein</topology>
    </subcellularLocation>
    <subcellularLocation>
        <location evidence="1">Membrane</location>
    </subcellularLocation>
</comment>
<evidence type="ECO:0000313" key="10">
    <source>
        <dbReference type="Proteomes" id="UP000054858"/>
    </source>
</evidence>
<sequence length="182" mass="19931">MSDTTTIARPYARAIFEHALANDQLASWSTILYVLAQATLDPAAQQFIDNPASTIELQCELLGAPFSTPRYGNERKVIENLITLLAKNKRLMLLPDINVQYAALRAAQEKTLTVSVRSFSALSEEQQQHLIKSLSQRLQRQISLEVDIDKSLLGGAVIRAGDLVIDGSVRGKLNKLGTSLAA</sequence>
<dbReference type="HAMAP" id="MF_01416">
    <property type="entry name" value="ATP_synth_delta_bact"/>
    <property type="match status" value="1"/>
</dbReference>
<keyword evidence="2 8" id="KW-0813">Transport</keyword>
<dbReference type="Gene3D" id="1.10.520.20">
    <property type="entry name" value="N-terminal domain of the delta subunit of the F1F0-ATP synthase"/>
    <property type="match status" value="1"/>
</dbReference>
<dbReference type="InterPro" id="IPR026015">
    <property type="entry name" value="ATP_synth_OSCP/delta_N_sf"/>
</dbReference>
<accession>A0A0W0X1G1</accession>
<name>A0A0W0X1G1_9GAMM</name>
<dbReference type="Pfam" id="PF00213">
    <property type="entry name" value="OSCP"/>
    <property type="match status" value="1"/>
</dbReference>
<dbReference type="PATRIC" id="fig|29423.5.peg.1426"/>